<accession>A0A1F7JRE2</accession>
<dbReference type="Pfam" id="PF00665">
    <property type="entry name" value="rve"/>
    <property type="match status" value="1"/>
</dbReference>
<dbReference type="PROSITE" id="PS50994">
    <property type="entry name" value="INTEGRASE"/>
    <property type="match status" value="1"/>
</dbReference>
<dbReference type="Proteomes" id="UP000178039">
    <property type="component" value="Unassembled WGS sequence"/>
</dbReference>
<protein>
    <recommendedName>
        <fullName evidence="2">Integrase catalytic domain-containing protein</fullName>
    </recommendedName>
</protein>
<organism evidence="3 4">
    <name type="scientific">Candidatus Roizmanbacteria bacterium RIFCSPLOWO2_02_FULL_41_9</name>
    <dbReference type="NCBI Taxonomy" id="1802077"/>
    <lineage>
        <taxon>Bacteria</taxon>
        <taxon>Candidatus Roizmaniibacteriota</taxon>
    </lineage>
</organism>
<dbReference type="Gene3D" id="3.30.420.10">
    <property type="entry name" value="Ribonuclease H-like superfamily/Ribonuclease H"/>
    <property type="match status" value="1"/>
</dbReference>
<name>A0A1F7JRE2_9BACT</name>
<dbReference type="InterPro" id="IPR012337">
    <property type="entry name" value="RNaseH-like_sf"/>
</dbReference>
<dbReference type="PANTHER" id="PTHR35004">
    <property type="entry name" value="TRANSPOSASE RV3428C-RELATED"/>
    <property type="match status" value="1"/>
</dbReference>
<evidence type="ECO:0000256" key="1">
    <source>
        <dbReference type="ARBA" id="ARBA00009277"/>
    </source>
</evidence>
<sequence>MCKYIQAHFGKKQTAYVVQVTEPGEEAEVDFGYLGLVRDSVSGMMRKAYVFIMTLSYSRRSYYGVTCDQTVLSLIKAHMTAFEYFGGVPRRIKIDNLKAAILQNRRYDLEFNQNFLFFCYHYGCVITPCTPYEPQQKGKVESQVGYVKNNFWAGRTFEDQVDLKRQLDTWMRTYANMLVHGTTKQVPHEMFVSEERTALQSLPATVFVWQERVRRLVKPNCHVNFESNYYSVPHRWVGVEVEVRTSENIIKLYGDDQEIATHVKNSGTGLYVTNPSHYPEHKIYSETGYQAKYEQKMSGIGPHAHELFTILIATDRQGWNQTVRRILGLTVLYGQVKVDKAIKRALQFHAYAYPTIRRICEQNLQDMDVEQLLISPAASAEDTRRSDSLSRSLEYYRV</sequence>
<dbReference type="GO" id="GO:0003676">
    <property type="term" value="F:nucleic acid binding"/>
    <property type="evidence" value="ECO:0007669"/>
    <property type="project" value="InterPro"/>
</dbReference>
<dbReference type="InterPro" id="IPR036397">
    <property type="entry name" value="RNaseH_sf"/>
</dbReference>
<dbReference type="EMBL" id="MGBB01000021">
    <property type="protein sequence ID" value="OGK58190.1"/>
    <property type="molecule type" value="Genomic_DNA"/>
</dbReference>
<comment type="caution">
    <text evidence="3">The sequence shown here is derived from an EMBL/GenBank/DDBJ whole genome shotgun (WGS) entry which is preliminary data.</text>
</comment>
<dbReference type="InterPro" id="IPR001584">
    <property type="entry name" value="Integrase_cat-core"/>
</dbReference>
<evidence type="ECO:0000313" key="4">
    <source>
        <dbReference type="Proteomes" id="UP000178039"/>
    </source>
</evidence>
<reference evidence="3 4" key="1">
    <citation type="journal article" date="2016" name="Nat. Commun.">
        <title>Thousands of microbial genomes shed light on interconnected biogeochemical processes in an aquifer system.</title>
        <authorList>
            <person name="Anantharaman K."/>
            <person name="Brown C.T."/>
            <person name="Hug L.A."/>
            <person name="Sharon I."/>
            <person name="Castelle C.J."/>
            <person name="Probst A.J."/>
            <person name="Thomas B.C."/>
            <person name="Singh A."/>
            <person name="Wilkins M.J."/>
            <person name="Karaoz U."/>
            <person name="Brodie E.L."/>
            <person name="Williams K.H."/>
            <person name="Hubbard S.S."/>
            <person name="Banfield J.F."/>
        </authorList>
    </citation>
    <scope>NUCLEOTIDE SEQUENCE [LARGE SCALE GENOMIC DNA]</scope>
</reference>
<feature type="domain" description="Integrase catalytic" evidence="2">
    <location>
        <begin position="19"/>
        <end position="195"/>
    </location>
</feature>
<dbReference type="InterPro" id="IPR054353">
    <property type="entry name" value="IstA-like_C"/>
</dbReference>
<dbReference type="PANTHER" id="PTHR35004:SF8">
    <property type="entry name" value="TRANSPOSASE RV3428C-RELATED"/>
    <property type="match status" value="1"/>
</dbReference>
<proteinExistence type="inferred from homology"/>
<dbReference type="SUPFAM" id="SSF53098">
    <property type="entry name" value="Ribonuclease H-like"/>
    <property type="match status" value="1"/>
</dbReference>
<gene>
    <name evidence="3" type="ORF">A3H86_02975</name>
</gene>
<dbReference type="GO" id="GO:0015074">
    <property type="term" value="P:DNA integration"/>
    <property type="evidence" value="ECO:0007669"/>
    <property type="project" value="InterPro"/>
</dbReference>
<dbReference type="NCBIfam" id="NF033546">
    <property type="entry name" value="transpos_IS21"/>
    <property type="match status" value="1"/>
</dbReference>
<evidence type="ECO:0000259" key="2">
    <source>
        <dbReference type="PROSITE" id="PS50994"/>
    </source>
</evidence>
<evidence type="ECO:0000313" key="3">
    <source>
        <dbReference type="EMBL" id="OGK58190.1"/>
    </source>
</evidence>
<comment type="similarity">
    <text evidence="1">Belongs to the transposase IS21/IS408/IS1162 family.</text>
</comment>
<dbReference type="AlphaFoldDB" id="A0A1F7JRE2"/>
<dbReference type="Pfam" id="PF22483">
    <property type="entry name" value="Mu-transpos_C_2"/>
    <property type="match status" value="1"/>
</dbReference>